<sequence>MKAVLMKAVMVRDFGAPGLAQVEEAPVPTPGPGEVLLRVALAPVNFVDLLVIEGKYQFLPPRPFSPGKGPVGTIEAVGEGVTTLAAGDRVLAMAEQGGYAEFCLAPADQCYVLPDAVGFEAAAALSLAYDTAWFALHARGRLAEGETVLALGASGAVGDATVQLAKAAGARVLAGVSSMAKAEAALAAGADGAVDLSAPDLRASLRAQVQALNGGRGVDVIVDPLGGDVFDAAVRALDWCGRLVVVGFAAGRIAELKTNYLLVKNIEVSGLQISDYRKRRPAQVRACFDEVLALAAAGRIAPRPVAAYPLADYATAMEDLRARRAQGRVALRMGEG</sequence>
<evidence type="ECO:0000259" key="1">
    <source>
        <dbReference type="SMART" id="SM00829"/>
    </source>
</evidence>
<dbReference type="GO" id="GO:0016491">
    <property type="term" value="F:oxidoreductase activity"/>
    <property type="evidence" value="ECO:0007669"/>
    <property type="project" value="InterPro"/>
</dbReference>
<dbReference type="SUPFAM" id="SSF50129">
    <property type="entry name" value="GroES-like"/>
    <property type="match status" value="1"/>
</dbReference>
<dbReference type="RefSeq" id="WP_092863690.1">
    <property type="nucleotide sequence ID" value="NZ_FOQH01000010.1"/>
</dbReference>
<dbReference type="EMBL" id="FOQH01000010">
    <property type="protein sequence ID" value="SFI90451.1"/>
    <property type="molecule type" value="Genomic_DNA"/>
</dbReference>
<accession>A0A1I3M065</accession>
<dbReference type="InterPro" id="IPR013149">
    <property type="entry name" value="ADH-like_C"/>
</dbReference>
<evidence type="ECO:0000313" key="3">
    <source>
        <dbReference type="Proteomes" id="UP000199377"/>
    </source>
</evidence>
<name>A0A1I3M065_9RHOB</name>
<protein>
    <submittedName>
        <fullName evidence="2">NADPH2:quinone reductase</fullName>
    </submittedName>
</protein>
<organism evidence="2 3">
    <name type="scientific">Albimonas pacifica</name>
    <dbReference type="NCBI Taxonomy" id="1114924"/>
    <lineage>
        <taxon>Bacteria</taxon>
        <taxon>Pseudomonadati</taxon>
        <taxon>Pseudomonadota</taxon>
        <taxon>Alphaproteobacteria</taxon>
        <taxon>Rhodobacterales</taxon>
        <taxon>Paracoccaceae</taxon>
        <taxon>Albimonas</taxon>
    </lineage>
</organism>
<dbReference type="InterPro" id="IPR011032">
    <property type="entry name" value="GroES-like_sf"/>
</dbReference>
<keyword evidence="3" id="KW-1185">Reference proteome</keyword>
<dbReference type="InterPro" id="IPR013154">
    <property type="entry name" value="ADH-like_N"/>
</dbReference>
<dbReference type="Gene3D" id="3.90.180.10">
    <property type="entry name" value="Medium-chain alcohol dehydrogenases, catalytic domain"/>
    <property type="match status" value="1"/>
</dbReference>
<dbReference type="AlphaFoldDB" id="A0A1I3M065"/>
<dbReference type="SMART" id="SM00829">
    <property type="entry name" value="PKS_ER"/>
    <property type="match status" value="1"/>
</dbReference>
<dbReference type="Pfam" id="PF00107">
    <property type="entry name" value="ADH_zinc_N"/>
    <property type="match status" value="1"/>
</dbReference>
<dbReference type="InterPro" id="IPR036291">
    <property type="entry name" value="NAD(P)-bd_dom_sf"/>
</dbReference>
<dbReference type="InterPro" id="IPR020843">
    <property type="entry name" value="ER"/>
</dbReference>
<gene>
    <name evidence="2" type="ORF">SAMN05216258_110257</name>
</gene>
<evidence type="ECO:0000313" key="2">
    <source>
        <dbReference type="EMBL" id="SFI90451.1"/>
    </source>
</evidence>
<reference evidence="2 3" key="1">
    <citation type="submission" date="2016-10" db="EMBL/GenBank/DDBJ databases">
        <authorList>
            <person name="de Groot N.N."/>
        </authorList>
    </citation>
    <scope>NUCLEOTIDE SEQUENCE [LARGE SCALE GENOMIC DNA]</scope>
    <source>
        <strain evidence="2 3">CGMCC 1.11030</strain>
    </source>
</reference>
<dbReference type="OrthoDB" id="4190732at2"/>
<proteinExistence type="predicted"/>
<dbReference type="Pfam" id="PF08240">
    <property type="entry name" value="ADH_N"/>
    <property type="match status" value="1"/>
</dbReference>
<dbReference type="STRING" id="1114924.SAMN05216258_110257"/>
<dbReference type="Gene3D" id="3.40.50.720">
    <property type="entry name" value="NAD(P)-binding Rossmann-like Domain"/>
    <property type="match status" value="1"/>
</dbReference>
<dbReference type="PANTHER" id="PTHR43677">
    <property type="entry name" value="SHORT-CHAIN DEHYDROGENASE/REDUCTASE"/>
    <property type="match status" value="1"/>
</dbReference>
<dbReference type="InterPro" id="IPR051397">
    <property type="entry name" value="Zn-ADH-like_protein"/>
</dbReference>
<feature type="domain" description="Enoyl reductase (ER)" evidence="1">
    <location>
        <begin position="15"/>
        <end position="331"/>
    </location>
</feature>
<dbReference type="SUPFAM" id="SSF51735">
    <property type="entry name" value="NAD(P)-binding Rossmann-fold domains"/>
    <property type="match status" value="1"/>
</dbReference>
<dbReference type="PANTHER" id="PTHR43677:SF4">
    <property type="entry name" value="QUINONE OXIDOREDUCTASE-LIKE PROTEIN 2"/>
    <property type="match status" value="1"/>
</dbReference>
<dbReference type="Proteomes" id="UP000199377">
    <property type="component" value="Unassembled WGS sequence"/>
</dbReference>
<dbReference type="CDD" id="cd08241">
    <property type="entry name" value="QOR1"/>
    <property type="match status" value="1"/>
</dbReference>